<evidence type="ECO:0000313" key="6">
    <source>
        <dbReference type="Proteomes" id="UP000216444"/>
    </source>
</evidence>
<gene>
    <name evidence="5" type="ORF">BTIS_1151</name>
</gene>
<evidence type="ECO:0000313" key="5">
    <source>
        <dbReference type="EMBL" id="OZG57910.1"/>
    </source>
</evidence>
<dbReference type="PANTHER" id="PTHR30085">
    <property type="entry name" value="AMINO ACID ABC TRANSPORTER PERMEASE"/>
    <property type="match status" value="1"/>
</dbReference>
<dbReference type="EMBL" id="MWWV01000006">
    <property type="protein sequence ID" value="OZG57910.1"/>
    <property type="molecule type" value="Genomic_DNA"/>
</dbReference>
<evidence type="ECO:0000256" key="2">
    <source>
        <dbReference type="ARBA" id="ARBA00022448"/>
    </source>
</evidence>
<keyword evidence="3" id="KW-0732">Signal</keyword>
<proteinExistence type="inferred from homology"/>
<dbReference type="Gene3D" id="3.40.190.10">
    <property type="entry name" value="Periplasmic binding protein-like II"/>
    <property type="match status" value="2"/>
</dbReference>
<reference evidence="5 6" key="1">
    <citation type="journal article" date="2017" name="BMC Genomics">
        <title>Comparative genomic and phylogenomic analyses of the Bifidobacteriaceae family.</title>
        <authorList>
            <person name="Lugli G.A."/>
            <person name="Milani C."/>
            <person name="Turroni F."/>
            <person name="Duranti S."/>
            <person name="Mancabelli L."/>
            <person name="Mangifesta M."/>
            <person name="Ferrario C."/>
            <person name="Modesto M."/>
            <person name="Mattarelli P."/>
            <person name="Jiri K."/>
            <person name="van Sinderen D."/>
            <person name="Ventura M."/>
        </authorList>
    </citation>
    <scope>NUCLEOTIDE SEQUENCE [LARGE SCALE GENOMIC DNA]</scope>
    <source>
        <strain evidence="5 6">DSM 100201</strain>
    </source>
</reference>
<dbReference type="InterPro" id="IPR001638">
    <property type="entry name" value="Solute-binding_3/MltF_N"/>
</dbReference>
<dbReference type="SMART" id="SM00062">
    <property type="entry name" value="PBPb"/>
    <property type="match status" value="1"/>
</dbReference>
<feature type="domain" description="Solute-binding protein family 3/N-terminal" evidence="4">
    <location>
        <begin position="46"/>
        <end position="278"/>
    </location>
</feature>
<evidence type="ECO:0000256" key="1">
    <source>
        <dbReference type="ARBA" id="ARBA00010333"/>
    </source>
</evidence>
<dbReference type="Pfam" id="PF00497">
    <property type="entry name" value="SBP_bac_3"/>
    <property type="match status" value="1"/>
</dbReference>
<accession>A0A261FFF1</accession>
<keyword evidence="2" id="KW-0813">Transport</keyword>
<comment type="caution">
    <text evidence="5">The sequence shown here is derived from an EMBL/GenBank/DDBJ whole genome shotgun (WGS) entry which is preliminary data.</text>
</comment>
<dbReference type="GO" id="GO:0030288">
    <property type="term" value="C:outer membrane-bounded periplasmic space"/>
    <property type="evidence" value="ECO:0007669"/>
    <property type="project" value="TreeGrafter"/>
</dbReference>
<evidence type="ECO:0000259" key="4">
    <source>
        <dbReference type="SMART" id="SM00062"/>
    </source>
</evidence>
<dbReference type="SUPFAM" id="SSF53850">
    <property type="entry name" value="Periplasmic binding protein-like II"/>
    <property type="match status" value="1"/>
</dbReference>
<dbReference type="InterPro" id="IPR051455">
    <property type="entry name" value="Bact_solute-bind_prot3"/>
</dbReference>
<evidence type="ECO:0000256" key="3">
    <source>
        <dbReference type="ARBA" id="ARBA00022729"/>
    </source>
</evidence>
<sequence>MHGDVAAWRSGRIIRGLAAVLVATLTLTLSSCGRSPLDVSEVTGPRIVIGVTFDQPGMGLRKGSQYSGFNIEVAEYVARKLGYAKWQIVWEEAPYDQRVSMLANGDVDMVTGMYVDTTMAADDSAMNALGYDFVGPYLDGRQDVMMLAQDADDIHTIGDLAGRHVCVVSGSRTVDDLQQALGASVTLLEQPSATQCTTALMTGMVDAVSAEAAVLAGMVASADTAKVTTLGLDYAQGQYGIGLKTGSDKLSSEVKKALDGMEQDGSLTRAYADTLGRIGYRA</sequence>
<dbReference type="PANTHER" id="PTHR30085:SF6">
    <property type="entry name" value="ABC TRANSPORTER GLUTAMINE-BINDING PROTEIN GLNH"/>
    <property type="match status" value="1"/>
</dbReference>
<dbReference type="GO" id="GO:0005576">
    <property type="term" value="C:extracellular region"/>
    <property type="evidence" value="ECO:0007669"/>
    <property type="project" value="TreeGrafter"/>
</dbReference>
<comment type="similarity">
    <text evidence="1">Belongs to the bacterial solute-binding protein 3 family.</text>
</comment>
<name>A0A261FFF1_9BIFI</name>
<dbReference type="AlphaFoldDB" id="A0A261FFF1"/>
<organism evidence="5 6">
    <name type="scientific">Bifidobacterium tissieri</name>
    <dbReference type="NCBI Taxonomy" id="1630162"/>
    <lineage>
        <taxon>Bacteria</taxon>
        <taxon>Bacillati</taxon>
        <taxon>Actinomycetota</taxon>
        <taxon>Actinomycetes</taxon>
        <taxon>Bifidobacteriales</taxon>
        <taxon>Bifidobacteriaceae</taxon>
        <taxon>Bifidobacterium</taxon>
    </lineage>
</organism>
<dbReference type="Proteomes" id="UP000216444">
    <property type="component" value="Unassembled WGS sequence"/>
</dbReference>
<dbReference type="GO" id="GO:0006865">
    <property type="term" value="P:amino acid transport"/>
    <property type="evidence" value="ECO:0007669"/>
    <property type="project" value="TreeGrafter"/>
</dbReference>
<keyword evidence="6" id="KW-1185">Reference proteome</keyword>
<protein>
    <submittedName>
        <fullName evidence="5">ABC transporter substrate-binding protein</fullName>
    </submittedName>
</protein>